<gene>
    <name evidence="2" type="ORF">JK363_26290</name>
</gene>
<evidence type="ECO:0000313" key="2">
    <source>
        <dbReference type="EMBL" id="MBL1100119.1"/>
    </source>
</evidence>
<sequence>MIPAAQHLQTVINRWSDLTDALTARQQTTWPPRMGIQQLVAELDHDEHTHTQRIVTRRLGDGRTTYECASCDHVGDGLTHPTRPDRDQPGPGASPAPISVDVLDVMREVEAELVHCADVIASQIQRPAMARAPRGAGWTAEEIARRNQLAAQDAADPRRWRYPGARSAVYAAAWLLARLEGVSGPFLPLGPLHAVRITAVAAQAAARVETALRIARQAVAVDWPCPACRGVLEVHGGDGQPPAVQCADCGRTWRERETTAA</sequence>
<feature type="region of interest" description="Disordered" evidence="1">
    <location>
        <begin position="73"/>
        <end position="97"/>
    </location>
</feature>
<comment type="caution">
    <text evidence="2">The sequence shown here is derived from an EMBL/GenBank/DDBJ whole genome shotgun (WGS) entry which is preliminary data.</text>
</comment>
<proteinExistence type="predicted"/>
<evidence type="ECO:0000313" key="3">
    <source>
        <dbReference type="Proteomes" id="UP000634229"/>
    </source>
</evidence>
<reference evidence="2 3" key="1">
    <citation type="submission" date="2021-01" db="EMBL/GenBank/DDBJ databases">
        <title>WGS of actinomycetes isolated from Thailand.</title>
        <authorList>
            <person name="Thawai C."/>
        </authorList>
    </citation>
    <scope>NUCLEOTIDE SEQUENCE [LARGE SCALE GENOMIC DNA]</scope>
    <source>
        <strain evidence="2 3">CA1R205</strain>
    </source>
</reference>
<name>A0ABS1NJD4_9ACTN</name>
<keyword evidence="3" id="KW-1185">Reference proteome</keyword>
<accession>A0ABS1NJD4</accession>
<protein>
    <submittedName>
        <fullName evidence="2">Uncharacterized protein</fullName>
    </submittedName>
</protein>
<dbReference type="EMBL" id="JAERRF010000017">
    <property type="protein sequence ID" value="MBL1100119.1"/>
    <property type="molecule type" value="Genomic_DNA"/>
</dbReference>
<dbReference type="RefSeq" id="WP_201877802.1">
    <property type="nucleotide sequence ID" value="NZ_JAERRF010000017.1"/>
</dbReference>
<organism evidence="2 3">
    <name type="scientific">Streptomyces coffeae</name>
    <dbReference type="NCBI Taxonomy" id="621382"/>
    <lineage>
        <taxon>Bacteria</taxon>
        <taxon>Bacillati</taxon>
        <taxon>Actinomycetota</taxon>
        <taxon>Actinomycetes</taxon>
        <taxon>Kitasatosporales</taxon>
        <taxon>Streptomycetaceae</taxon>
        <taxon>Streptomyces</taxon>
    </lineage>
</organism>
<dbReference type="Proteomes" id="UP000634229">
    <property type="component" value="Unassembled WGS sequence"/>
</dbReference>
<evidence type="ECO:0000256" key="1">
    <source>
        <dbReference type="SAM" id="MobiDB-lite"/>
    </source>
</evidence>